<accession>A0AAV7LRM0</accession>
<comment type="caution">
    <text evidence="2">The sequence shown here is derived from an EMBL/GenBank/DDBJ whole genome shotgun (WGS) entry which is preliminary data.</text>
</comment>
<reference evidence="2" key="1">
    <citation type="journal article" date="2022" name="bioRxiv">
        <title>Sequencing and chromosome-scale assembly of the giantPleurodeles waltlgenome.</title>
        <authorList>
            <person name="Brown T."/>
            <person name="Elewa A."/>
            <person name="Iarovenko S."/>
            <person name="Subramanian E."/>
            <person name="Araus A.J."/>
            <person name="Petzold A."/>
            <person name="Susuki M."/>
            <person name="Suzuki K.-i.T."/>
            <person name="Hayashi T."/>
            <person name="Toyoda A."/>
            <person name="Oliveira C."/>
            <person name="Osipova E."/>
            <person name="Leigh N.D."/>
            <person name="Simon A."/>
            <person name="Yun M.H."/>
        </authorList>
    </citation>
    <scope>NUCLEOTIDE SEQUENCE</scope>
    <source>
        <strain evidence="2">20211129_DDA</strain>
        <tissue evidence="2">Liver</tissue>
    </source>
</reference>
<keyword evidence="3" id="KW-1185">Reference proteome</keyword>
<sequence length="84" mass="9421">MTQEGGGTKRSASAEQGEKEIDEERVGDEERGKSSKEEREGDEEEERGQSNVEPGVWLLPSRGEEDEEVADRGLTARWPWEAES</sequence>
<organism evidence="2 3">
    <name type="scientific">Pleurodeles waltl</name>
    <name type="common">Iberian ribbed newt</name>
    <dbReference type="NCBI Taxonomy" id="8319"/>
    <lineage>
        <taxon>Eukaryota</taxon>
        <taxon>Metazoa</taxon>
        <taxon>Chordata</taxon>
        <taxon>Craniata</taxon>
        <taxon>Vertebrata</taxon>
        <taxon>Euteleostomi</taxon>
        <taxon>Amphibia</taxon>
        <taxon>Batrachia</taxon>
        <taxon>Caudata</taxon>
        <taxon>Salamandroidea</taxon>
        <taxon>Salamandridae</taxon>
        <taxon>Pleurodelinae</taxon>
        <taxon>Pleurodeles</taxon>
    </lineage>
</organism>
<dbReference type="EMBL" id="JANPWB010000015">
    <property type="protein sequence ID" value="KAJ1094206.1"/>
    <property type="molecule type" value="Genomic_DNA"/>
</dbReference>
<evidence type="ECO:0000313" key="2">
    <source>
        <dbReference type="EMBL" id="KAJ1094206.1"/>
    </source>
</evidence>
<dbReference type="AlphaFoldDB" id="A0AAV7LRM0"/>
<proteinExistence type="predicted"/>
<feature type="region of interest" description="Disordered" evidence="1">
    <location>
        <begin position="1"/>
        <end position="84"/>
    </location>
</feature>
<evidence type="ECO:0000256" key="1">
    <source>
        <dbReference type="SAM" id="MobiDB-lite"/>
    </source>
</evidence>
<protein>
    <submittedName>
        <fullName evidence="2">Uncharacterized protein</fullName>
    </submittedName>
</protein>
<dbReference type="Proteomes" id="UP001066276">
    <property type="component" value="Chromosome 11"/>
</dbReference>
<gene>
    <name evidence="2" type="ORF">NDU88_007284</name>
</gene>
<evidence type="ECO:0000313" key="3">
    <source>
        <dbReference type="Proteomes" id="UP001066276"/>
    </source>
</evidence>
<feature type="compositionally biased region" description="Basic and acidic residues" evidence="1">
    <location>
        <begin position="16"/>
        <end position="39"/>
    </location>
</feature>
<name>A0AAV7LRM0_PLEWA</name>